<dbReference type="AlphaFoldDB" id="E7N4S1"/>
<dbReference type="HOGENOM" id="CLU_063199_1_0_9"/>
<comment type="caution">
    <text evidence="8">The sequence shown here is derived from an EMBL/GenBank/DDBJ whole genome shotgun (WGS) entry which is preliminary data.</text>
</comment>
<feature type="domain" description="DUF2179" evidence="7">
    <location>
        <begin position="268"/>
        <end position="322"/>
    </location>
</feature>
<proteinExistence type="predicted"/>
<dbReference type="EMBL" id="AECV01000057">
    <property type="protein sequence ID" value="EFW28802.1"/>
    <property type="molecule type" value="Genomic_DNA"/>
</dbReference>
<keyword evidence="5 6" id="KW-0472">Membrane</keyword>
<keyword evidence="9" id="KW-1185">Reference proteome</keyword>
<protein>
    <recommendedName>
        <fullName evidence="7">DUF2179 domain-containing protein</fullName>
    </recommendedName>
</protein>
<evidence type="ECO:0000256" key="4">
    <source>
        <dbReference type="ARBA" id="ARBA00022989"/>
    </source>
</evidence>
<feature type="transmembrane region" description="Helical" evidence="6">
    <location>
        <begin position="195"/>
        <end position="215"/>
    </location>
</feature>
<evidence type="ECO:0000313" key="9">
    <source>
        <dbReference type="Proteomes" id="UP000004633"/>
    </source>
</evidence>
<dbReference type="InterPro" id="IPR051461">
    <property type="entry name" value="UPF0750_membrane"/>
</dbReference>
<dbReference type="Pfam" id="PF10035">
    <property type="entry name" value="DUF2179"/>
    <property type="match status" value="1"/>
</dbReference>
<keyword evidence="2" id="KW-1003">Cell membrane</keyword>
<feature type="transmembrane region" description="Helical" evidence="6">
    <location>
        <begin position="155"/>
        <end position="174"/>
    </location>
</feature>
<evidence type="ECO:0000259" key="7">
    <source>
        <dbReference type="Pfam" id="PF10035"/>
    </source>
</evidence>
<feature type="transmembrane region" description="Helical" evidence="6">
    <location>
        <begin position="125"/>
        <end position="143"/>
    </location>
</feature>
<evidence type="ECO:0000313" key="8">
    <source>
        <dbReference type="EMBL" id="EFW28802.1"/>
    </source>
</evidence>
<dbReference type="GO" id="GO:0005886">
    <property type="term" value="C:plasma membrane"/>
    <property type="evidence" value="ECO:0007669"/>
    <property type="project" value="UniProtKB-SubCell"/>
</dbReference>
<keyword evidence="3 6" id="KW-0812">Transmembrane</keyword>
<feature type="transmembrane region" description="Helical" evidence="6">
    <location>
        <begin position="60"/>
        <end position="79"/>
    </location>
</feature>
<evidence type="ECO:0000256" key="3">
    <source>
        <dbReference type="ARBA" id="ARBA00022692"/>
    </source>
</evidence>
<dbReference type="Pfam" id="PF02588">
    <property type="entry name" value="YitT_membrane"/>
    <property type="match status" value="1"/>
</dbReference>
<dbReference type="PANTHER" id="PTHR33545:SF3">
    <property type="entry name" value="UPF0750 MEMBRANE PROTEIN YQFU"/>
    <property type="match status" value="1"/>
</dbReference>
<comment type="subcellular location">
    <subcellularLocation>
        <location evidence="1">Cell membrane</location>
        <topology evidence="1">Multi-pass membrane protein</topology>
    </subcellularLocation>
</comment>
<accession>E7N4S1</accession>
<sequence>MIYRGRGKVKKTIFIFALLPEVFLSSIIYEKINYPGGFMTAQNTHAGKPKHGTLFYVKKMLMLIIGALITAAGLELFLIPNNVIDGGVVGLSIMSHTITGMTLGTFLVIYNIPFIYMGYKQIGKSFALSTIFAIVMLSVWTGVLHSVPPVTSDPFLAAIFGGVVTGLGVGIVMRTGGSFDGTEIVAIILDARTQFSVGEVVMFINLFILSSAGLLYGWDKAMYSLFAYFVIAKMIDVVLKGLDESYAVMIVTNEHEEMTAALNERLGRGVTLLHGAGGYTGEAKEVLYCVVTRLELDKLKEIVLDKDEKAFVTINAVHDIVGGRFKKKAIH</sequence>
<name>E7N4S1_9FIRM</name>
<feature type="transmembrane region" description="Helical" evidence="6">
    <location>
        <begin position="12"/>
        <end position="29"/>
    </location>
</feature>
<dbReference type="Gene3D" id="3.30.70.120">
    <property type="match status" value="1"/>
</dbReference>
<dbReference type="InterPro" id="IPR003740">
    <property type="entry name" value="YitT"/>
</dbReference>
<keyword evidence="4 6" id="KW-1133">Transmembrane helix</keyword>
<feature type="transmembrane region" description="Helical" evidence="6">
    <location>
        <begin position="91"/>
        <end position="113"/>
    </location>
</feature>
<dbReference type="InterPro" id="IPR019264">
    <property type="entry name" value="DUF2179"/>
</dbReference>
<evidence type="ECO:0000256" key="5">
    <source>
        <dbReference type="ARBA" id="ARBA00023136"/>
    </source>
</evidence>
<dbReference type="CDD" id="cd16380">
    <property type="entry name" value="YitT_C"/>
    <property type="match status" value="1"/>
</dbReference>
<dbReference type="Proteomes" id="UP000004633">
    <property type="component" value="Unassembled WGS sequence"/>
</dbReference>
<organism evidence="8 9">
    <name type="scientific">Selenomonas artemidis F0399</name>
    <dbReference type="NCBI Taxonomy" id="749551"/>
    <lineage>
        <taxon>Bacteria</taxon>
        <taxon>Bacillati</taxon>
        <taxon>Bacillota</taxon>
        <taxon>Negativicutes</taxon>
        <taxon>Selenomonadales</taxon>
        <taxon>Selenomonadaceae</taxon>
        <taxon>Selenomonas</taxon>
    </lineage>
</organism>
<dbReference type="PANTHER" id="PTHR33545">
    <property type="entry name" value="UPF0750 MEMBRANE PROTEIN YITT-RELATED"/>
    <property type="match status" value="1"/>
</dbReference>
<dbReference type="STRING" id="749551.HMPREF9555_02016"/>
<gene>
    <name evidence="8" type="ORF">HMPREF9555_02016</name>
</gene>
<dbReference type="InterPro" id="IPR015867">
    <property type="entry name" value="N-reg_PII/ATP_PRibTrfase_C"/>
</dbReference>
<reference evidence="8 9" key="1">
    <citation type="submission" date="2010-08" db="EMBL/GenBank/DDBJ databases">
        <authorList>
            <person name="Weinstock G."/>
            <person name="Sodergren E."/>
            <person name="Clifton S."/>
            <person name="Fulton L."/>
            <person name="Fulton B."/>
            <person name="Courtney L."/>
            <person name="Fronick C."/>
            <person name="Harrison M."/>
            <person name="Strong C."/>
            <person name="Farmer C."/>
            <person name="Delahaunty K."/>
            <person name="Markovic C."/>
            <person name="Hall O."/>
            <person name="Minx P."/>
            <person name="Tomlinson C."/>
            <person name="Mitreva M."/>
            <person name="Hou S."/>
            <person name="Chen J."/>
            <person name="Wollam A."/>
            <person name="Pepin K.H."/>
            <person name="Johnson M."/>
            <person name="Bhonagiri V."/>
            <person name="Zhang X."/>
            <person name="Suruliraj S."/>
            <person name="Warren W."/>
            <person name="Chinwalla A."/>
            <person name="Mardis E.R."/>
            <person name="Wilson R.K."/>
        </authorList>
    </citation>
    <scope>NUCLEOTIDE SEQUENCE [LARGE SCALE GENOMIC DNA]</scope>
    <source>
        <strain evidence="8 9">F0399</strain>
    </source>
</reference>
<evidence type="ECO:0000256" key="6">
    <source>
        <dbReference type="SAM" id="Phobius"/>
    </source>
</evidence>
<dbReference type="PIRSF" id="PIRSF006483">
    <property type="entry name" value="Membrane_protein_YitT"/>
    <property type="match status" value="1"/>
</dbReference>
<evidence type="ECO:0000256" key="2">
    <source>
        <dbReference type="ARBA" id="ARBA00022475"/>
    </source>
</evidence>
<evidence type="ECO:0000256" key="1">
    <source>
        <dbReference type="ARBA" id="ARBA00004651"/>
    </source>
</evidence>